<name>A0ABD5S0C9_9EURY</name>
<evidence type="ECO:0000313" key="1">
    <source>
        <dbReference type="EMBL" id="MFC6725108.1"/>
    </source>
</evidence>
<gene>
    <name evidence="1" type="ORF">ACFQE1_12135</name>
</gene>
<reference evidence="1 2" key="1">
    <citation type="journal article" date="2019" name="Int. J. Syst. Evol. Microbiol.">
        <title>The Global Catalogue of Microorganisms (GCM) 10K type strain sequencing project: providing services to taxonomists for standard genome sequencing and annotation.</title>
        <authorList>
            <consortium name="The Broad Institute Genomics Platform"/>
            <consortium name="The Broad Institute Genome Sequencing Center for Infectious Disease"/>
            <person name="Wu L."/>
            <person name="Ma J."/>
        </authorList>
    </citation>
    <scope>NUCLEOTIDE SEQUENCE [LARGE SCALE GENOMIC DNA]</scope>
    <source>
        <strain evidence="1 2">NBRC 111368</strain>
    </source>
</reference>
<protein>
    <submittedName>
        <fullName evidence="1">Uncharacterized protein</fullName>
    </submittedName>
</protein>
<dbReference type="EMBL" id="JBHSWU010000391">
    <property type="protein sequence ID" value="MFC6725108.1"/>
    <property type="molecule type" value="Genomic_DNA"/>
</dbReference>
<organism evidence="1 2">
    <name type="scientific">Halobium palmae</name>
    <dbReference type="NCBI Taxonomy" id="1776492"/>
    <lineage>
        <taxon>Archaea</taxon>
        <taxon>Methanobacteriati</taxon>
        <taxon>Methanobacteriota</taxon>
        <taxon>Stenosarchaea group</taxon>
        <taxon>Halobacteria</taxon>
        <taxon>Halobacteriales</taxon>
        <taxon>Haloferacaceae</taxon>
        <taxon>Halobium</taxon>
    </lineage>
</organism>
<comment type="caution">
    <text evidence="1">The sequence shown here is derived from an EMBL/GenBank/DDBJ whole genome shotgun (WGS) entry which is preliminary data.</text>
</comment>
<evidence type="ECO:0000313" key="2">
    <source>
        <dbReference type="Proteomes" id="UP001596328"/>
    </source>
</evidence>
<accession>A0ABD5S0C9</accession>
<dbReference type="Proteomes" id="UP001596328">
    <property type="component" value="Unassembled WGS sequence"/>
</dbReference>
<sequence>MDKTVDEPVPPKERLVEYRVADGRVELERVGRAPSVGVALVAKPDLYPA</sequence>
<dbReference type="AlphaFoldDB" id="A0ABD5S0C9"/>
<keyword evidence="2" id="KW-1185">Reference proteome</keyword>
<proteinExistence type="predicted"/>